<dbReference type="InterPro" id="IPR050327">
    <property type="entry name" value="Proton-linked_MCT"/>
</dbReference>
<dbReference type="EMBL" id="BGZK01000547">
    <property type="protein sequence ID" value="GBP49551.1"/>
    <property type="molecule type" value="Genomic_DNA"/>
</dbReference>
<keyword evidence="1" id="KW-0472">Membrane</keyword>
<feature type="transmembrane region" description="Helical" evidence="1">
    <location>
        <begin position="63"/>
        <end position="83"/>
    </location>
</feature>
<reference evidence="2 3" key="1">
    <citation type="journal article" date="2019" name="Commun. Biol.">
        <title>The bagworm genome reveals a unique fibroin gene that provides high tensile strength.</title>
        <authorList>
            <person name="Kono N."/>
            <person name="Nakamura H."/>
            <person name="Ohtoshi R."/>
            <person name="Tomita M."/>
            <person name="Numata K."/>
            <person name="Arakawa K."/>
        </authorList>
    </citation>
    <scope>NUCLEOTIDE SEQUENCE [LARGE SCALE GENOMIC DNA]</scope>
</reference>
<evidence type="ECO:0000313" key="2">
    <source>
        <dbReference type="EMBL" id="GBP49551.1"/>
    </source>
</evidence>
<accession>A0A4C1WEJ9</accession>
<dbReference type="GO" id="GO:0008028">
    <property type="term" value="F:monocarboxylic acid transmembrane transporter activity"/>
    <property type="evidence" value="ECO:0007669"/>
    <property type="project" value="TreeGrafter"/>
</dbReference>
<comment type="caution">
    <text evidence="2">The sequence shown here is derived from an EMBL/GenBank/DDBJ whole genome shotgun (WGS) entry which is preliminary data.</text>
</comment>
<feature type="transmembrane region" description="Helical" evidence="1">
    <location>
        <begin position="95"/>
        <end position="113"/>
    </location>
</feature>
<dbReference type="PANTHER" id="PTHR11360">
    <property type="entry name" value="MONOCARBOXYLATE TRANSPORTER"/>
    <property type="match status" value="1"/>
</dbReference>
<feature type="transmembrane region" description="Helical" evidence="1">
    <location>
        <begin position="449"/>
        <end position="471"/>
    </location>
</feature>
<feature type="transmembrane region" description="Helical" evidence="1">
    <location>
        <begin position="119"/>
        <end position="139"/>
    </location>
</feature>
<feature type="transmembrane region" description="Helical" evidence="1">
    <location>
        <begin position="324"/>
        <end position="347"/>
    </location>
</feature>
<feature type="transmembrane region" description="Helical" evidence="1">
    <location>
        <begin position="410"/>
        <end position="429"/>
    </location>
</feature>
<feature type="transmembrane region" description="Helical" evidence="1">
    <location>
        <begin position="517"/>
        <end position="537"/>
    </location>
</feature>
<feature type="transmembrane region" description="Helical" evidence="1">
    <location>
        <begin position="637"/>
        <end position="656"/>
    </location>
</feature>
<evidence type="ECO:0000256" key="1">
    <source>
        <dbReference type="SAM" id="Phobius"/>
    </source>
</evidence>
<dbReference type="SUPFAM" id="SSF103473">
    <property type="entry name" value="MFS general substrate transporter"/>
    <property type="match status" value="2"/>
</dbReference>
<sequence>MNGKSKKIREFNTEKYELVPPEGGWGYMVCIGLSLIFIAGTGHQPVFGMIYNDFLNDVGAGTSAVTVVHGMFQVMVAIGGFSANIALKRLSLRQVGLIGAVIYTGASFFAILVNSTIQLIIINGFFQGLGLITMVYPLFIKLSLTEYGFRGTLAILCAISAHSIFGALVLHPVDLYMVKQLKSCEKIILIPPTPAVNPEKHFDFVSNKNGNTLQVEGTRSVEDFKTDYEGPRKGSELLIVPKHTEFRRLSTPVVLIRDRESLNNKFSSNDDVYVENIYKAASVSSLGNFAVEPMPIIKNKEGKWQTVMEFLDLSLLKDPIYDNIAFGMSLAFFADLTFFTLEPLFLGRNDLSKAEIANIISLGGATDMGARLLLGLSGHFFHMNSRYMYFTGSILAAIFRTVFIQYNTFLPLLVLTAFLGALRSFLHIFQPIVMAEHVPIERYPSAYGLYMLLTGIVSLTVGPLIVPGAGCRRPNVRAADKLRIVFSSHPASGRMRDGDVEVAEERKRGKMSGPPNPWGYAVCAGTVVTFIAAVGHVNSFGLIYNDFMTDTRSTANSLTTAHGVFAIMLAVGARYVTSLRDRETNNAELRSRPAAVASSRSSRCSSGVLWEFSYLYTPLVTRSIILNIINRNRGLRCGGLIGAFLFVLGSFLTILITNTNQLPFTFGILQGIGFGMMVPVCYATINYYYVGKRTTVMSVCKALQSVMQMAYPQAIKGIMNLYGFRGTLLIISGISLNTIPGTLVMITNWKHRKRIASIFFLVINAYSNLL</sequence>
<proteinExistence type="predicted"/>
<feature type="transmembrane region" description="Helical" evidence="1">
    <location>
        <begin position="151"/>
        <end position="173"/>
    </location>
</feature>
<keyword evidence="3" id="KW-1185">Reference proteome</keyword>
<feature type="transmembrane region" description="Helical" evidence="1">
    <location>
        <begin position="728"/>
        <end position="749"/>
    </location>
</feature>
<keyword evidence="1" id="KW-1133">Transmembrane helix</keyword>
<feature type="transmembrane region" description="Helical" evidence="1">
    <location>
        <begin position="25"/>
        <end position="43"/>
    </location>
</feature>
<dbReference type="Gene3D" id="1.20.1250.20">
    <property type="entry name" value="MFS general substrate transporter like domains"/>
    <property type="match status" value="2"/>
</dbReference>
<gene>
    <name evidence="2" type="ORF">EVAR_45615_1</name>
</gene>
<evidence type="ECO:0008006" key="4">
    <source>
        <dbReference type="Google" id="ProtNLM"/>
    </source>
</evidence>
<feature type="transmembrane region" description="Helical" evidence="1">
    <location>
        <begin position="668"/>
        <end position="690"/>
    </location>
</feature>
<dbReference type="AlphaFoldDB" id="A0A4C1WEJ9"/>
<dbReference type="PANTHER" id="PTHR11360:SF309">
    <property type="entry name" value="MONOCARBOXYLATE TRANSPORTER 7-LIKE PROTEIN"/>
    <property type="match status" value="1"/>
</dbReference>
<dbReference type="Proteomes" id="UP000299102">
    <property type="component" value="Unassembled WGS sequence"/>
</dbReference>
<protein>
    <recommendedName>
        <fullName evidence="4">Monocarboxylate transporter 9</fullName>
    </recommendedName>
</protein>
<name>A0A4C1WEJ9_EUMVA</name>
<dbReference type="OrthoDB" id="6499973at2759"/>
<organism evidence="2 3">
    <name type="scientific">Eumeta variegata</name>
    <name type="common">Bagworm moth</name>
    <name type="synonym">Eumeta japonica</name>
    <dbReference type="NCBI Taxonomy" id="151549"/>
    <lineage>
        <taxon>Eukaryota</taxon>
        <taxon>Metazoa</taxon>
        <taxon>Ecdysozoa</taxon>
        <taxon>Arthropoda</taxon>
        <taxon>Hexapoda</taxon>
        <taxon>Insecta</taxon>
        <taxon>Pterygota</taxon>
        <taxon>Neoptera</taxon>
        <taxon>Endopterygota</taxon>
        <taxon>Lepidoptera</taxon>
        <taxon>Glossata</taxon>
        <taxon>Ditrysia</taxon>
        <taxon>Tineoidea</taxon>
        <taxon>Psychidae</taxon>
        <taxon>Oiketicinae</taxon>
        <taxon>Eumeta</taxon>
    </lineage>
</organism>
<dbReference type="InterPro" id="IPR036259">
    <property type="entry name" value="MFS_trans_sf"/>
</dbReference>
<feature type="transmembrane region" description="Helical" evidence="1">
    <location>
        <begin position="359"/>
        <end position="381"/>
    </location>
</feature>
<feature type="transmembrane region" description="Helical" evidence="1">
    <location>
        <begin position="387"/>
        <end position="403"/>
    </location>
</feature>
<feature type="transmembrane region" description="Helical" evidence="1">
    <location>
        <begin position="557"/>
        <end position="576"/>
    </location>
</feature>
<keyword evidence="1" id="KW-0812">Transmembrane</keyword>
<evidence type="ECO:0000313" key="3">
    <source>
        <dbReference type="Proteomes" id="UP000299102"/>
    </source>
</evidence>